<dbReference type="GO" id="GO:0005576">
    <property type="term" value="C:extracellular region"/>
    <property type="evidence" value="ECO:0007669"/>
    <property type="project" value="UniProtKB-SubCell"/>
</dbReference>
<evidence type="ECO:0000256" key="3">
    <source>
        <dbReference type="ARBA" id="ARBA00006873"/>
    </source>
</evidence>
<comment type="caution">
    <text evidence="21">The sequence shown here is derived from an EMBL/GenBank/DDBJ whole genome shotgun (WGS) entry which is preliminary data.</text>
</comment>
<dbReference type="GO" id="GO:0042744">
    <property type="term" value="P:hydrogen peroxide catabolic process"/>
    <property type="evidence" value="ECO:0007669"/>
    <property type="project" value="UniProtKB-KW"/>
</dbReference>
<dbReference type="EMBL" id="SSTE01005848">
    <property type="protein sequence ID" value="KAA0059951.1"/>
    <property type="molecule type" value="Genomic_DNA"/>
</dbReference>
<feature type="disulfide bond" evidence="17">
    <location>
        <begin position="133"/>
        <end position="138"/>
    </location>
</feature>
<feature type="domain" description="Plant heme peroxidase family profile" evidence="20">
    <location>
        <begin position="90"/>
        <end position="385"/>
    </location>
</feature>
<evidence type="ECO:0000256" key="14">
    <source>
        <dbReference type="PIRSR" id="PIRSR600823-2"/>
    </source>
</evidence>
<feature type="binding site" evidence="15">
    <location>
        <position position="141"/>
    </location>
    <ligand>
        <name>Ca(2+)</name>
        <dbReference type="ChEBI" id="CHEBI:29108"/>
        <label>1</label>
    </ligand>
</feature>
<comment type="subcellular location">
    <subcellularLocation>
        <location evidence="18">Secreted</location>
    </subcellularLocation>
</comment>
<keyword evidence="18" id="KW-0376">Hydrogen peroxide</keyword>
<keyword evidence="5 18" id="KW-0575">Peroxidase</keyword>
<accession>A0A5A7V2I0</accession>
<feature type="binding site" evidence="15">
    <location>
        <position position="260"/>
    </location>
    <ligand>
        <name>Ca(2+)</name>
        <dbReference type="ChEBI" id="CHEBI:29108"/>
        <label>2</label>
    </ligand>
</feature>
<evidence type="ECO:0000256" key="15">
    <source>
        <dbReference type="PIRSR" id="PIRSR600823-3"/>
    </source>
</evidence>
<feature type="active site" description="Proton acceptor" evidence="13">
    <location>
        <position position="131"/>
    </location>
</feature>
<feature type="binding site" evidence="15">
    <location>
        <position position="306"/>
    </location>
    <ligand>
        <name>Ca(2+)</name>
        <dbReference type="ChEBI" id="CHEBI:29108"/>
        <label>2</label>
    </ligand>
</feature>
<evidence type="ECO:0000256" key="7">
    <source>
        <dbReference type="ARBA" id="ARBA00022723"/>
    </source>
</evidence>
<dbReference type="Gene3D" id="1.10.520.10">
    <property type="match status" value="1"/>
</dbReference>
<dbReference type="FunFam" id="1.10.520.10:FF:000009">
    <property type="entry name" value="Peroxidase"/>
    <property type="match status" value="1"/>
</dbReference>
<dbReference type="SUPFAM" id="SSF48113">
    <property type="entry name" value="Heme-dependent peroxidases"/>
    <property type="match status" value="1"/>
</dbReference>
<name>A0A5A7V2I0_CUCMM</name>
<dbReference type="AlphaFoldDB" id="A0A5A7V2I0"/>
<dbReference type="Proteomes" id="UP000321947">
    <property type="component" value="Unassembled WGS sequence"/>
</dbReference>
<dbReference type="CDD" id="cd00693">
    <property type="entry name" value="secretory_peroxidase"/>
    <property type="match status" value="1"/>
</dbReference>
<keyword evidence="6 18" id="KW-0349">Heme</keyword>
<feature type="binding site" evidence="15">
    <location>
        <position position="311"/>
    </location>
    <ligand>
        <name>Ca(2+)</name>
        <dbReference type="ChEBI" id="CHEBI:29108"/>
        <label>2</label>
    </ligand>
</feature>
<evidence type="ECO:0000256" key="8">
    <source>
        <dbReference type="ARBA" id="ARBA00022837"/>
    </source>
</evidence>
<evidence type="ECO:0000256" key="11">
    <source>
        <dbReference type="ARBA" id="ARBA00023157"/>
    </source>
</evidence>
<dbReference type="PROSITE" id="PS00436">
    <property type="entry name" value="PEROXIDASE_2"/>
    <property type="match status" value="1"/>
</dbReference>
<dbReference type="GO" id="GO:0006979">
    <property type="term" value="P:response to oxidative stress"/>
    <property type="evidence" value="ECO:0007669"/>
    <property type="project" value="UniProtKB-UniRule"/>
</dbReference>
<dbReference type="GO" id="GO:0046872">
    <property type="term" value="F:metal ion binding"/>
    <property type="evidence" value="ECO:0007669"/>
    <property type="project" value="UniProtKB-UniRule"/>
</dbReference>
<evidence type="ECO:0000256" key="9">
    <source>
        <dbReference type="ARBA" id="ARBA00023002"/>
    </source>
</evidence>
<dbReference type="PANTHER" id="PTHR31388">
    <property type="entry name" value="PEROXIDASE 72-RELATED"/>
    <property type="match status" value="1"/>
</dbReference>
<dbReference type="PROSITE" id="PS00435">
    <property type="entry name" value="PEROXIDASE_1"/>
    <property type="match status" value="1"/>
</dbReference>
<comment type="cofactor">
    <cofactor evidence="15 18">
        <name>heme b</name>
        <dbReference type="ChEBI" id="CHEBI:60344"/>
    </cofactor>
    <text evidence="15 18">Binds 1 heme b (iron(II)-protoporphyrin IX) group per subunit.</text>
</comment>
<dbReference type="GO" id="GO:0140825">
    <property type="term" value="F:lactoperoxidase activity"/>
    <property type="evidence" value="ECO:0007669"/>
    <property type="project" value="UniProtKB-EC"/>
</dbReference>
<evidence type="ECO:0000313" key="24">
    <source>
        <dbReference type="Proteomes" id="UP000321947"/>
    </source>
</evidence>
<organism evidence="21 23">
    <name type="scientific">Cucumis melo var. makuwa</name>
    <name type="common">Oriental melon</name>
    <dbReference type="NCBI Taxonomy" id="1194695"/>
    <lineage>
        <taxon>Eukaryota</taxon>
        <taxon>Viridiplantae</taxon>
        <taxon>Streptophyta</taxon>
        <taxon>Embryophyta</taxon>
        <taxon>Tracheophyta</taxon>
        <taxon>Spermatophyta</taxon>
        <taxon>Magnoliopsida</taxon>
        <taxon>eudicotyledons</taxon>
        <taxon>Gunneridae</taxon>
        <taxon>Pentapetalae</taxon>
        <taxon>rosids</taxon>
        <taxon>fabids</taxon>
        <taxon>Cucurbitales</taxon>
        <taxon>Cucurbitaceae</taxon>
        <taxon>Benincaseae</taxon>
        <taxon>Cucumis</taxon>
    </lineage>
</organism>
<dbReference type="OrthoDB" id="2113341at2759"/>
<comment type="similarity">
    <text evidence="3">Belongs to the peroxidase family. Ascorbate peroxidase subfamily.</text>
</comment>
<evidence type="ECO:0000256" key="1">
    <source>
        <dbReference type="ARBA" id="ARBA00000189"/>
    </source>
</evidence>
<evidence type="ECO:0000256" key="10">
    <source>
        <dbReference type="ARBA" id="ARBA00023004"/>
    </source>
</evidence>
<dbReference type="EMBL" id="SSTD01013153">
    <property type="protein sequence ID" value="TYK07594.1"/>
    <property type="molecule type" value="Genomic_DNA"/>
</dbReference>
<dbReference type="PRINTS" id="PR00458">
    <property type="entry name" value="PEROXIDASE"/>
</dbReference>
<dbReference type="Proteomes" id="UP000321393">
    <property type="component" value="Unassembled WGS sequence"/>
</dbReference>
<feature type="disulfide bond" evidence="17">
    <location>
        <begin position="187"/>
        <end position="381"/>
    </location>
</feature>
<dbReference type="STRING" id="1194695.A0A5A7V2I0"/>
<feature type="site" description="Transition state stabilizer" evidence="16">
    <location>
        <position position="127"/>
    </location>
</feature>
<feature type="binding site" evidence="15">
    <location>
        <position position="153"/>
    </location>
    <ligand>
        <name>Ca(2+)</name>
        <dbReference type="ChEBI" id="CHEBI:29108"/>
        <label>1</label>
    </ligand>
</feature>
<comment type="function">
    <text evidence="2">Removal of H(2)O(2), oxidation of toxic reductants, biosynthesis and degradation of lignin, suberization, auxin catabolism, response to environmental stresses such as wounding, pathogen attack and oxidative stress. These functions might be dependent on each isozyme/isoform in each plant tissue.</text>
</comment>
<feature type="binding site" evidence="15">
    <location>
        <position position="304"/>
    </location>
    <ligand>
        <name>Ca(2+)</name>
        <dbReference type="ChEBI" id="CHEBI:29108"/>
        <label>2</label>
    </ligand>
</feature>
<evidence type="ECO:0000256" key="5">
    <source>
        <dbReference type="ARBA" id="ARBA00022559"/>
    </source>
</evidence>
<evidence type="ECO:0000256" key="17">
    <source>
        <dbReference type="PIRSR" id="PIRSR600823-5"/>
    </source>
</evidence>
<dbReference type="Gene3D" id="1.10.420.10">
    <property type="entry name" value="Peroxidase, domain 2"/>
    <property type="match status" value="1"/>
</dbReference>
<evidence type="ECO:0000256" key="12">
    <source>
        <dbReference type="ARBA" id="ARBA00023180"/>
    </source>
</evidence>
<keyword evidence="8 15" id="KW-0106">Calcium</keyword>
<evidence type="ECO:0000256" key="19">
    <source>
        <dbReference type="SAM" id="MobiDB-lite"/>
    </source>
</evidence>
<evidence type="ECO:0000313" key="21">
    <source>
        <dbReference type="EMBL" id="KAA0059951.1"/>
    </source>
</evidence>
<dbReference type="Pfam" id="PF00141">
    <property type="entry name" value="peroxidase"/>
    <property type="match status" value="1"/>
</dbReference>
<feature type="binding site" evidence="14">
    <location>
        <position position="229"/>
    </location>
    <ligand>
        <name>substrate</name>
    </ligand>
</feature>
<dbReference type="InterPro" id="IPR019794">
    <property type="entry name" value="Peroxidases_AS"/>
</dbReference>
<evidence type="ECO:0000256" key="4">
    <source>
        <dbReference type="ARBA" id="ARBA00012313"/>
    </source>
</evidence>
<evidence type="ECO:0000256" key="16">
    <source>
        <dbReference type="PIRSR" id="PIRSR600823-4"/>
    </source>
</evidence>
<evidence type="ECO:0000313" key="23">
    <source>
        <dbReference type="Proteomes" id="UP000321393"/>
    </source>
</evidence>
<keyword evidence="12" id="KW-0325">Glycoprotein</keyword>
<feature type="disulfide bond" evidence="17">
    <location>
        <begin position="100"/>
        <end position="180"/>
    </location>
</feature>
<keyword evidence="9 18" id="KW-0560">Oxidoreductase</keyword>
<evidence type="ECO:0000256" key="18">
    <source>
        <dbReference type="RuleBase" id="RU362060"/>
    </source>
</evidence>
<evidence type="ECO:0000256" key="13">
    <source>
        <dbReference type="PIRSR" id="PIRSR600823-1"/>
    </source>
</evidence>
<comment type="catalytic activity">
    <reaction evidence="1 18">
        <text>2 a phenolic donor + H2O2 = 2 a phenolic radical donor + 2 H2O</text>
        <dbReference type="Rhea" id="RHEA:56136"/>
        <dbReference type="ChEBI" id="CHEBI:15377"/>
        <dbReference type="ChEBI" id="CHEBI:16240"/>
        <dbReference type="ChEBI" id="CHEBI:139520"/>
        <dbReference type="ChEBI" id="CHEBI:139521"/>
        <dbReference type="EC" id="1.11.1.7"/>
    </reaction>
</comment>
<dbReference type="InterPro" id="IPR033905">
    <property type="entry name" value="Secretory_peroxidase"/>
</dbReference>
<dbReference type="PRINTS" id="PR00461">
    <property type="entry name" value="PLPEROXIDASE"/>
</dbReference>
<keyword evidence="7 15" id="KW-0479">Metal-binding</keyword>
<reference evidence="23 24" key="1">
    <citation type="submission" date="2019-08" db="EMBL/GenBank/DDBJ databases">
        <title>Draft genome sequences of two oriental melons (Cucumis melo L. var makuwa).</title>
        <authorList>
            <person name="Kwon S.-Y."/>
        </authorList>
    </citation>
    <scope>NUCLEOTIDE SEQUENCE [LARGE SCALE GENOMIC DNA]</scope>
    <source>
        <strain evidence="24">cv. Chang Bougi</strain>
        <strain evidence="23">cv. SW 3</strain>
        <tissue evidence="21">Leaf</tissue>
    </source>
</reference>
<sequence>MVRIGATKCTGQRPTKGKRRRASDEGQTTMGKRRWASDDEQLTMAGVGNIVCKLQELKAKNIISQMASLIHSLLLCVIVLSASLSHSHAQLTQDFYNNVCPKALSTIKSVVSKAIKREPRMGASLLRLHFHDCFVNGCDGSVLLDDTTNFTGEKTAPANANSIRGFEVVDQIKTQVDRVCKGNVVSCADILAIAARDSVSILGGPKYKVLVGRRDARTASFDNARRNLPPPFFSFTQLLSNFQSHGLDLKDLVVLSAGHTLGVARCSTFRTRIYNDTNIDTKFATTLQRNCPQSGGDDNLKGLDKTPNFFDNAYFKALLTNKGLLHSDQELFGGGNSDSDDLVKYYSRYPSAFRNDFGSSMIKMGNMNPLTGTDGEIRANCRLVN</sequence>
<gene>
    <name evidence="22" type="ORF">E5676_scaffold852G00350</name>
    <name evidence="21" type="ORF">E6C27_scaffold1779G00120</name>
</gene>
<comment type="similarity">
    <text evidence="18">Belongs to the peroxidase family. Classical plant (class III) peroxidase subfamily.</text>
</comment>
<evidence type="ECO:0000256" key="2">
    <source>
        <dbReference type="ARBA" id="ARBA00002322"/>
    </source>
</evidence>
<feature type="disulfide bond" evidence="17">
    <location>
        <begin position="266"/>
        <end position="291"/>
    </location>
</feature>
<comment type="cofactor">
    <cofactor evidence="15 18">
        <name>Ca(2+)</name>
        <dbReference type="ChEBI" id="CHEBI:29108"/>
    </cofactor>
    <text evidence="15 18">Binds 2 calcium ions per subunit.</text>
</comment>
<proteinExistence type="inferred from homology"/>
<dbReference type="InterPro" id="IPR000823">
    <property type="entry name" value="Peroxidase_pln"/>
</dbReference>
<feature type="binding site" evidence="15">
    <location>
        <position position="135"/>
    </location>
    <ligand>
        <name>Ca(2+)</name>
        <dbReference type="ChEBI" id="CHEBI:29108"/>
        <label>1</label>
    </ligand>
</feature>
<feature type="binding site" evidence="15">
    <location>
        <position position="132"/>
    </location>
    <ligand>
        <name>Ca(2+)</name>
        <dbReference type="ChEBI" id="CHEBI:29108"/>
        <label>1</label>
    </ligand>
</feature>
<protein>
    <recommendedName>
        <fullName evidence="4 18">Peroxidase</fullName>
        <ecNumber evidence="4 18">1.11.1.7</ecNumber>
    </recommendedName>
</protein>
<dbReference type="PANTHER" id="PTHR31388:SF123">
    <property type="entry name" value="PEROXIDASE RIP1"/>
    <property type="match status" value="1"/>
</dbReference>
<dbReference type="GO" id="GO:0020037">
    <property type="term" value="F:heme binding"/>
    <property type="evidence" value="ECO:0007669"/>
    <property type="project" value="UniProtKB-UniRule"/>
</dbReference>
<dbReference type="PROSITE" id="PS50873">
    <property type="entry name" value="PEROXIDASE_4"/>
    <property type="match status" value="1"/>
</dbReference>
<dbReference type="InterPro" id="IPR002016">
    <property type="entry name" value="Haem_peroxidase"/>
</dbReference>
<dbReference type="InterPro" id="IPR010255">
    <property type="entry name" value="Haem_peroxidase_sf"/>
</dbReference>
<evidence type="ECO:0000313" key="22">
    <source>
        <dbReference type="EMBL" id="TYK07594.1"/>
    </source>
</evidence>
<dbReference type="FunFam" id="1.10.420.10:FF:000001">
    <property type="entry name" value="Peroxidase"/>
    <property type="match status" value="1"/>
</dbReference>
<keyword evidence="18" id="KW-0964">Secreted</keyword>
<dbReference type="InterPro" id="IPR019793">
    <property type="entry name" value="Peroxidases_heam-ligand_BS"/>
</dbReference>
<evidence type="ECO:0000259" key="20">
    <source>
        <dbReference type="PROSITE" id="PS50873"/>
    </source>
</evidence>
<keyword evidence="10 15" id="KW-0408">Iron</keyword>
<feature type="region of interest" description="Disordered" evidence="19">
    <location>
        <begin position="1"/>
        <end position="32"/>
    </location>
</feature>
<feature type="binding site" evidence="15">
    <location>
        <position position="139"/>
    </location>
    <ligand>
        <name>Ca(2+)</name>
        <dbReference type="ChEBI" id="CHEBI:29108"/>
        <label>1</label>
    </ligand>
</feature>
<dbReference type="EC" id="1.11.1.7" evidence="4 18"/>
<feature type="binding site" description="axial binding residue" evidence="15">
    <location>
        <position position="259"/>
    </location>
    <ligand>
        <name>heme b</name>
        <dbReference type="ChEBI" id="CHEBI:60344"/>
    </ligand>
    <ligandPart>
        <name>Fe</name>
        <dbReference type="ChEBI" id="CHEBI:18248"/>
    </ligandPart>
</feature>
<feature type="binding site" evidence="15">
    <location>
        <position position="137"/>
    </location>
    <ligand>
        <name>Ca(2+)</name>
        <dbReference type="ChEBI" id="CHEBI:29108"/>
        <label>1</label>
    </ligand>
</feature>
<evidence type="ECO:0000256" key="6">
    <source>
        <dbReference type="ARBA" id="ARBA00022617"/>
    </source>
</evidence>
<keyword evidence="11 17" id="KW-1015">Disulfide bond</keyword>